<dbReference type="EMBL" id="RDQH01000343">
    <property type="protein sequence ID" value="RXH68390.1"/>
    <property type="molecule type" value="Genomic_DNA"/>
</dbReference>
<keyword evidence="2" id="KW-0833">Ubl conjugation pathway</keyword>
<name>A0A498HC94_MALDO</name>
<dbReference type="AlphaFoldDB" id="A0A498HC94"/>
<gene>
    <name evidence="4" type="ORF">DVH24_030723</name>
</gene>
<dbReference type="PANTHER" id="PTHR46116:SF13">
    <property type="entry name" value="UBIQUITIN-CONJUGATING ENZYME E2 24-RELATED"/>
    <property type="match status" value="1"/>
</dbReference>
<comment type="caution">
    <text evidence="4">The sequence shown here is derived from an EMBL/GenBank/DDBJ whole genome shotgun (WGS) entry which is preliminary data.</text>
</comment>
<keyword evidence="5" id="KW-1185">Reference proteome</keyword>
<dbReference type="Pfam" id="PF00179">
    <property type="entry name" value="UQ_con"/>
    <property type="match status" value="1"/>
</dbReference>
<dbReference type="GO" id="GO:0061631">
    <property type="term" value="F:ubiquitin conjugating enzyme activity"/>
    <property type="evidence" value="ECO:0007669"/>
    <property type="project" value="TreeGrafter"/>
</dbReference>
<protein>
    <recommendedName>
        <fullName evidence="3">UBC core domain-containing protein</fullName>
    </recommendedName>
</protein>
<dbReference type="SUPFAM" id="SSF54495">
    <property type="entry name" value="UBC-like"/>
    <property type="match status" value="1"/>
</dbReference>
<dbReference type="PROSITE" id="PS50127">
    <property type="entry name" value="UBC_2"/>
    <property type="match status" value="1"/>
</dbReference>
<proteinExistence type="predicted"/>
<feature type="domain" description="UBC core" evidence="3">
    <location>
        <begin position="129"/>
        <end position="281"/>
    </location>
</feature>
<dbReference type="SMART" id="SM00212">
    <property type="entry name" value="UBCc"/>
    <property type="match status" value="1"/>
</dbReference>
<reference evidence="4 5" key="1">
    <citation type="submission" date="2018-10" db="EMBL/GenBank/DDBJ databases">
        <title>A high-quality apple genome assembly.</title>
        <authorList>
            <person name="Hu J."/>
        </authorList>
    </citation>
    <scope>NUCLEOTIDE SEQUENCE [LARGE SCALE GENOMIC DNA]</scope>
    <source>
        <strain evidence="5">cv. HFTH1</strain>
        <tissue evidence="4">Young leaf</tissue>
    </source>
</reference>
<dbReference type="Proteomes" id="UP000290289">
    <property type="component" value="Chromosome 17"/>
</dbReference>
<keyword evidence="1" id="KW-0808">Transferase</keyword>
<evidence type="ECO:0000256" key="2">
    <source>
        <dbReference type="ARBA" id="ARBA00022786"/>
    </source>
</evidence>
<evidence type="ECO:0000313" key="4">
    <source>
        <dbReference type="EMBL" id="RXH68390.1"/>
    </source>
</evidence>
<dbReference type="Gene3D" id="3.10.110.10">
    <property type="entry name" value="Ubiquitin Conjugating Enzyme"/>
    <property type="match status" value="1"/>
</dbReference>
<evidence type="ECO:0000259" key="3">
    <source>
        <dbReference type="PROSITE" id="PS50127"/>
    </source>
</evidence>
<evidence type="ECO:0000256" key="1">
    <source>
        <dbReference type="ARBA" id="ARBA00022679"/>
    </source>
</evidence>
<dbReference type="STRING" id="3750.A0A498HC94"/>
<accession>A0A498HC94</accession>
<organism evidence="4 5">
    <name type="scientific">Malus domestica</name>
    <name type="common">Apple</name>
    <name type="synonym">Pyrus malus</name>
    <dbReference type="NCBI Taxonomy" id="3750"/>
    <lineage>
        <taxon>Eukaryota</taxon>
        <taxon>Viridiplantae</taxon>
        <taxon>Streptophyta</taxon>
        <taxon>Embryophyta</taxon>
        <taxon>Tracheophyta</taxon>
        <taxon>Spermatophyta</taxon>
        <taxon>Magnoliopsida</taxon>
        <taxon>eudicotyledons</taxon>
        <taxon>Gunneridae</taxon>
        <taxon>Pentapetalae</taxon>
        <taxon>rosids</taxon>
        <taxon>fabids</taxon>
        <taxon>Rosales</taxon>
        <taxon>Rosaceae</taxon>
        <taxon>Amygdaloideae</taxon>
        <taxon>Maleae</taxon>
        <taxon>Malus</taxon>
    </lineage>
</organism>
<dbReference type="PANTHER" id="PTHR46116">
    <property type="entry name" value="(E3-INDEPENDENT) E2 UBIQUITIN-CONJUGATING ENZYME"/>
    <property type="match status" value="1"/>
</dbReference>
<dbReference type="InterPro" id="IPR000608">
    <property type="entry name" value="UBC"/>
</dbReference>
<dbReference type="InterPro" id="IPR016135">
    <property type="entry name" value="UBQ-conjugating_enzyme/RWD"/>
</dbReference>
<sequence>MRESFLKTVNKNIKAMNFYGIDSYYRFQETFKPSIPIVKEWEFKSKPTPKLNHGEIGEEALEERPTTSNFYGEIEEIKETSSKFYGEIEEIKDRVEKRFHEFNNFSMSAYPPYDHYFREKPFYNCIDAVLVKRIQEERGILRQGLPSSIFVRVYESRIDVVRAVIVGREGAPYHQGLFLFDIFFPSNSPTQPPQLFYHSYGLDFNPNLPKSGNVSLEGVILKQSNILETLVSIQQLVLLNGKPYLNSEYPRLGGEKSNSKLHKRVFVQTCEAMLRMLKCLPMGFEDFVLGFFRTRAHNILLNYKACADLEDQPIKTLFFKLVKAFEANGTYCRHHYNQEEYDLTFKKEEFLSEEERTMARFWLP</sequence>
<evidence type="ECO:0000313" key="5">
    <source>
        <dbReference type="Proteomes" id="UP000290289"/>
    </source>
</evidence>